<evidence type="ECO:0000313" key="11">
    <source>
        <dbReference type="EMBL" id="CAL1676087.1"/>
    </source>
</evidence>
<evidence type="ECO:0000256" key="1">
    <source>
        <dbReference type="ARBA" id="ARBA00004173"/>
    </source>
</evidence>
<dbReference type="PANTHER" id="PTHR13329:SF2">
    <property type="entry name" value="SMALL RIBOSOMAL SUBUNIT PROTEIN MS40"/>
    <property type="match status" value="1"/>
</dbReference>
<comment type="subcellular location">
    <subcellularLocation>
        <location evidence="1">Mitochondrion</location>
    </subcellularLocation>
</comment>
<keyword evidence="6" id="KW-0496">Mitochondrion</keyword>
<dbReference type="EMBL" id="OZ034834">
    <property type="protein sequence ID" value="CAL1676087.1"/>
    <property type="molecule type" value="Genomic_DNA"/>
</dbReference>
<dbReference type="AlphaFoldDB" id="A0AAV2N7N6"/>
<keyword evidence="12" id="KW-1185">Reference proteome</keyword>
<evidence type="ECO:0000256" key="9">
    <source>
        <dbReference type="ARBA" id="ARBA00035130"/>
    </source>
</evidence>
<evidence type="ECO:0000256" key="10">
    <source>
        <dbReference type="ARBA" id="ARBA00035515"/>
    </source>
</evidence>
<keyword evidence="3" id="KW-0597">Phosphoprotein</keyword>
<dbReference type="SUPFAM" id="SSF46911">
    <property type="entry name" value="Ribosomal protein S18"/>
    <property type="match status" value="1"/>
</dbReference>
<name>A0AAV2N7N6_9HYME</name>
<evidence type="ECO:0000256" key="6">
    <source>
        <dbReference type="ARBA" id="ARBA00023128"/>
    </source>
</evidence>
<proteinExistence type="inferred from homology"/>
<reference evidence="11" key="1">
    <citation type="submission" date="2024-04" db="EMBL/GenBank/DDBJ databases">
        <authorList>
            <consortium name="Molecular Ecology Group"/>
        </authorList>
    </citation>
    <scope>NUCLEOTIDE SEQUENCE</scope>
</reference>
<dbReference type="GO" id="GO:0003735">
    <property type="term" value="F:structural constituent of ribosome"/>
    <property type="evidence" value="ECO:0007669"/>
    <property type="project" value="InterPro"/>
</dbReference>
<dbReference type="FunFam" id="4.10.640.10:FF:000008">
    <property type="entry name" value="28S ribosomal protein S18b, mitochondrial"/>
    <property type="match status" value="1"/>
</dbReference>
<dbReference type="Proteomes" id="UP001497644">
    <property type="component" value="Chromosome 11"/>
</dbReference>
<dbReference type="GO" id="GO:0005763">
    <property type="term" value="C:mitochondrial small ribosomal subunit"/>
    <property type="evidence" value="ECO:0007669"/>
    <property type="project" value="UniProtKB-ARBA"/>
</dbReference>
<dbReference type="InterPro" id="IPR040054">
    <property type="entry name" value="MRPS18B"/>
</dbReference>
<protein>
    <recommendedName>
        <fullName evidence="9">Small ribosomal subunit protein mS40</fullName>
    </recommendedName>
    <alternativeName>
        <fullName evidence="8">28S ribosomal protein S18-2, mitochondrial</fullName>
    </alternativeName>
    <alternativeName>
        <fullName evidence="10">28S ribosomal protein S18b, mitochondrial</fullName>
    </alternativeName>
</protein>
<dbReference type="InterPro" id="IPR001648">
    <property type="entry name" value="Ribosomal_bS18"/>
</dbReference>
<dbReference type="GO" id="GO:0032543">
    <property type="term" value="P:mitochondrial translation"/>
    <property type="evidence" value="ECO:0007669"/>
    <property type="project" value="InterPro"/>
</dbReference>
<evidence type="ECO:0000256" key="4">
    <source>
        <dbReference type="ARBA" id="ARBA00022946"/>
    </source>
</evidence>
<keyword evidence="7" id="KW-0687">Ribonucleoprotein</keyword>
<evidence type="ECO:0000313" key="12">
    <source>
        <dbReference type="Proteomes" id="UP001497644"/>
    </source>
</evidence>
<evidence type="ECO:0000256" key="7">
    <source>
        <dbReference type="ARBA" id="ARBA00023274"/>
    </source>
</evidence>
<keyword evidence="4" id="KW-0809">Transit peptide</keyword>
<evidence type="ECO:0000256" key="2">
    <source>
        <dbReference type="ARBA" id="ARBA00006136"/>
    </source>
</evidence>
<dbReference type="InterPro" id="IPR036870">
    <property type="entry name" value="Ribosomal_bS18_sf"/>
</dbReference>
<dbReference type="Pfam" id="PF01084">
    <property type="entry name" value="Ribosomal_S18"/>
    <property type="match status" value="1"/>
</dbReference>
<evidence type="ECO:0000256" key="3">
    <source>
        <dbReference type="ARBA" id="ARBA00022553"/>
    </source>
</evidence>
<accession>A0AAV2N7N6</accession>
<evidence type="ECO:0000256" key="8">
    <source>
        <dbReference type="ARBA" id="ARBA00032055"/>
    </source>
</evidence>
<dbReference type="PANTHER" id="PTHR13329">
    <property type="entry name" value="MITOCHONDRIAL RIBOSOMAL PROTEIN S18B"/>
    <property type="match status" value="1"/>
</dbReference>
<evidence type="ECO:0000256" key="5">
    <source>
        <dbReference type="ARBA" id="ARBA00022980"/>
    </source>
</evidence>
<sequence length="199" mass="22938">MLILNAIHRIGTLARANLTHKLDSARSITFSFPRYSDNTEELKEGITTEADSSTVDASKVARRPIVPVETSIKYMNSDAYKQTYGDNPVWKLYRRNHKGQIPPRKTRKTCIRRGVISAGNPCPICRDEYLVLDHRNIKLLEQFINKYNGDTLSYTQTGICQRRHKQLLVALIRAKDYGTITFDVPIRQYNYSEWKSADK</sequence>
<organism evidence="11 12">
    <name type="scientific">Lasius platythorax</name>
    <dbReference type="NCBI Taxonomy" id="488582"/>
    <lineage>
        <taxon>Eukaryota</taxon>
        <taxon>Metazoa</taxon>
        <taxon>Ecdysozoa</taxon>
        <taxon>Arthropoda</taxon>
        <taxon>Hexapoda</taxon>
        <taxon>Insecta</taxon>
        <taxon>Pterygota</taxon>
        <taxon>Neoptera</taxon>
        <taxon>Endopterygota</taxon>
        <taxon>Hymenoptera</taxon>
        <taxon>Apocrita</taxon>
        <taxon>Aculeata</taxon>
        <taxon>Formicoidea</taxon>
        <taxon>Formicidae</taxon>
        <taxon>Formicinae</taxon>
        <taxon>Lasius</taxon>
        <taxon>Lasius</taxon>
    </lineage>
</organism>
<comment type="similarity">
    <text evidence="2">Belongs to the bacterial ribosomal protein bS18 family. Mitochondrion-specific ribosomal protein mS40 subfamily.</text>
</comment>
<keyword evidence="5" id="KW-0689">Ribosomal protein</keyword>
<gene>
    <name evidence="11" type="ORF">LPLAT_LOCUS2331</name>
</gene>
<dbReference type="Gene3D" id="4.10.640.10">
    <property type="entry name" value="Ribosomal protein S18"/>
    <property type="match status" value="1"/>
</dbReference>